<evidence type="ECO:0000313" key="10">
    <source>
        <dbReference type="Proteomes" id="UP000813444"/>
    </source>
</evidence>
<dbReference type="InterPro" id="IPR020846">
    <property type="entry name" value="MFS_dom"/>
</dbReference>
<dbReference type="FunFam" id="1.20.1250.20:FF:000034">
    <property type="entry name" value="MFS general substrate transporter"/>
    <property type="match status" value="1"/>
</dbReference>
<evidence type="ECO:0000256" key="1">
    <source>
        <dbReference type="ARBA" id="ARBA00004141"/>
    </source>
</evidence>
<feature type="transmembrane region" description="Helical" evidence="7">
    <location>
        <begin position="348"/>
        <end position="365"/>
    </location>
</feature>
<dbReference type="PROSITE" id="PS50850">
    <property type="entry name" value="MFS"/>
    <property type="match status" value="1"/>
</dbReference>
<dbReference type="GO" id="GO:0016020">
    <property type="term" value="C:membrane"/>
    <property type="evidence" value="ECO:0007669"/>
    <property type="project" value="UniProtKB-SubCell"/>
</dbReference>
<dbReference type="OrthoDB" id="2962993at2759"/>
<name>A0A8K0SS50_9HYPO</name>
<dbReference type="EMBL" id="JAGPNK010000006">
    <property type="protein sequence ID" value="KAH7319629.1"/>
    <property type="molecule type" value="Genomic_DNA"/>
</dbReference>
<feature type="transmembrane region" description="Helical" evidence="7">
    <location>
        <begin position="410"/>
        <end position="428"/>
    </location>
</feature>
<feature type="transmembrane region" description="Helical" evidence="7">
    <location>
        <begin position="122"/>
        <end position="142"/>
    </location>
</feature>
<dbReference type="Proteomes" id="UP000813444">
    <property type="component" value="Unassembled WGS sequence"/>
</dbReference>
<dbReference type="FunFam" id="1.20.1250.20:FF:000068">
    <property type="entry name" value="MFS general substrate transporter"/>
    <property type="match status" value="1"/>
</dbReference>
<evidence type="ECO:0000256" key="3">
    <source>
        <dbReference type="ARBA" id="ARBA00022692"/>
    </source>
</evidence>
<evidence type="ECO:0000256" key="4">
    <source>
        <dbReference type="ARBA" id="ARBA00022989"/>
    </source>
</evidence>
<reference evidence="9" key="1">
    <citation type="journal article" date="2021" name="Nat. Commun.">
        <title>Genetic determinants of endophytism in the Arabidopsis root mycobiome.</title>
        <authorList>
            <person name="Mesny F."/>
            <person name="Miyauchi S."/>
            <person name="Thiergart T."/>
            <person name="Pickel B."/>
            <person name="Atanasova L."/>
            <person name="Karlsson M."/>
            <person name="Huettel B."/>
            <person name="Barry K.W."/>
            <person name="Haridas S."/>
            <person name="Chen C."/>
            <person name="Bauer D."/>
            <person name="Andreopoulos W."/>
            <person name="Pangilinan J."/>
            <person name="LaButti K."/>
            <person name="Riley R."/>
            <person name="Lipzen A."/>
            <person name="Clum A."/>
            <person name="Drula E."/>
            <person name="Henrissat B."/>
            <person name="Kohler A."/>
            <person name="Grigoriev I.V."/>
            <person name="Martin F.M."/>
            <person name="Hacquard S."/>
        </authorList>
    </citation>
    <scope>NUCLEOTIDE SEQUENCE</scope>
    <source>
        <strain evidence="9">MPI-CAGE-CH-0235</strain>
    </source>
</reference>
<feature type="transmembrane region" description="Helical" evidence="7">
    <location>
        <begin position="215"/>
        <end position="235"/>
    </location>
</feature>
<feature type="transmembrane region" description="Helical" evidence="7">
    <location>
        <begin position="284"/>
        <end position="304"/>
    </location>
</feature>
<accession>A0A8K0SS50</accession>
<dbReference type="Gene3D" id="1.20.1250.20">
    <property type="entry name" value="MFS general substrate transporter like domains"/>
    <property type="match status" value="2"/>
</dbReference>
<dbReference type="AlphaFoldDB" id="A0A8K0SS50"/>
<keyword evidence="5 7" id="KW-0472">Membrane</keyword>
<evidence type="ECO:0000256" key="7">
    <source>
        <dbReference type="SAM" id="Phobius"/>
    </source>
</evidence>
<keyword evidence="10" id="KW-1185">Reference proteome</keyword>
<feature type="transmembrane region" description="Helical" evidence="7">
    <location>
        <begin position="54"/>
        <end position="70"/>
    </location>
</feature>
<dbReference type="PANTHER" id="PTHR43791">
    <property type="entry name" value="PERMEASE-RELATED"/>
    <property type="match status" value="1"/>
</dbReference>
<keyword evidence="2" id="KW-0813">Transport</keyword>
<proteinExistence type="predicted"/>
<keyword evidence="3 7" id="KW-0812">Transmembrane</keyword>
<feature type="transmembrane region" description="Helical" evidence="7">
    <location>
        <begin position="148"/>
        <end position="170"/>
    </location>
</feature>
<feature type="transmembrane region" description="Helical" evidence="7">
    <location>
        <begin position="371"/>
        <end position="389"/>
    </location>
</feature>
<comment type="caution">
    <text evidence="9">The sequence shown here is derived from an EMBL/GenBank/DDBJ whole genome shotgun (WGS) entry which is preliminary data.</text>
</comment>
<feature type="transmembrane region" description="Helical" evidence="7">
    <location>
        <begin position="440"/>
        <end position="461"/>
    </location>
</feature>
<feature type="transmembrane region" description="Helical" evidence="7">
    <location>
        <begin position="182"/>
        <end position="203"/>
    </location>
</feature>
<dbReference type="Pfam" id="PF07690">
    <property type="entry name" value="MFS_1"/>
    <property type="match status" value="1"/>
</dbReference>
<sequence length="500" mass="55488">MSTKEKISLVDDDHNDASSADKHTSDVEKTAHLEVEHAGFDLPTTKKLLRKMDVHLLPFLALLYLLSFLDRTNIGNARLAGLELDLGMTGLDYSTAVSVFFPFYVAAEIPSNIAMKRFRPSIWIPSIMVVWGIMTILLGIVHNFAGLIAVRCALGLAEGGLFPGITYYITMWYRRHECGLRMAIFFSAATAAGAFGGLLARGIVEMEGLGGLGGWAWIFILEGIVTFLIAVWAYFAMYDYPDTAKFLNTEERTEVLRRLEHDRSVLSDEFNTKFMWDAFKDWKIYVHMFITIGIYIPLYSISVFLPTIVRGLGYTNNTAQLMTVPPYVVACVFTIAGGWFADKQGQRGVFMIFFCILAIVGFAVLSSVDSLGAKYFACFLVTSGIYPNVPQGVAWNGNNIGGSLKRGVGIAMHVGFGNLGGAAAAFVIRPAEAPHYRSGHLILMSTTAMSCVLSIFMTIYLRRENARRNATHKPISEYTYSEMEQEKDNGDSATFFRYTV</sequence>
<comment type="subcellular location">
    <subcellularLocation>
        <location evidence="1">Membrane</location>
        <topology evidence="1">Multi-pass membrane protein</topology>
    </subcellularLocation>
</comment>
<evidence type="ECO:0000313" key="9">
    <source>
        <dbReference type="EMBL" id="KAH7319629.1"/>
    </source>
</evidence>
<dbReference type="InterPro" id="IPR036259">
    <property type="entry name" value="MFS_trans_sf"/>
</dbReference>
<feature type="transmembrane region" description="Helical" evidence="7">
    <location>
        <begin position="324"/>
        <end position="341"/>
    </location>
</feature>
<feature type="domain" description="Major facilitator superfamily (MFS) profile" evidence="8">
    <location>
        <begin position="56"/>
        <end position="466"/>
    </location>
</feature>
<dbReference type="InterPro" id="IPR011701">
    <property type="entry name" value="MFS"/>
</dbReference>
<evidence type="ECO:0000256" key="6">
    <source>
        <dbReference type="SAM" id="MobiDB-lite"/>
    </source>
</evidence>
<evidence type="ECO:0000256" key="2">
    <source>
        <dbReference type="ARBA" id="ARBA00022448"/>
    </source>
</evidence>
<organism evidence="9 10">
    <name type="scientific">Stachybotrys elegans</name>
    <dbReference type="NCBI Taxonomy" id="80388"/>
    <lineage>
        <taxon>Eukaryota</taxon>
        <taxon>Fungi</taxon>
        <taxon>Dikarya</taxon>
        <taxon>Ascomycota</taxon>
        <taxon>Pezizomycotina</taxon>
        <taxon>Sordariomycetes</taxon>
        <taxon>Hypocreomycetidae</taxon>
        <taxon>Hypocreales</taxon>
        <taxon>Stachybotryaceae</taxon>
        <taxon>Stachybotrys</taxon>
    </lineage>
</organism>
<dbReference type="SUPFAM" id="SSF103473">
    <property type="entry name" value="MFS general substrate transporter"/>
    <property type="match status" value="1"/>
</dbReference>
<feature type="transmembrane region" description="Helical" evidence="7">
    <location>
        <begin position="90"/>
        <end position="110"/>
    </location>
</feature>
<keyword evidence="4 7" id="KW-1133">Transmembrane helix</keyword>
<protein>
    <submittedName>
        <fullName evidence="9">Major facilitator superfamily domain-containing protein</fullName>
    </submittedName>
</protein>
<evidence type="ECO:0000256" key="5">
    <source>
        <dbReference type="ARBA" id="ARBA00023136"/>
    </source>
</evidence>
<evidence type="ECO:0000259" key="8">
    <source>
        <dbReference type="PROSITE" id="PS50850"/>
    </source>
</evidence>
<feature type="region of interest" description="Disordered" evidence="6">
    <location>
        <begin position="1"/>
        <end position="26"/>
    </location>
</feature>
<gene>
    <name evidence="9" type="ORF">B0I35DRAFT_450760</name>
</gene>
<dbReference type="GO" id="GO:0022857">
    <property type="term" value="F:transmembrane transporter activity"/>
    <property type="evidence" value="ECO:0007669"/>
    <property type="project" value="InterPro"/>
</dbReference>
<dbReference type="PANTHER" id="PTHR43791:SF57">
    <property type="entry name" value="MAJOR FACILITATOR SUPERFAMILY (MFS) PROFILE DOMAIN-CONTAINING PROTEIN"/>
    <property type="match status" value="1"/>
</dbReference>